<gene>
    <name evidence="1" type="ORF">JCM15548_14609</name>
</gene>
<keyword evidence="2" id="KW-1185">Reference proteome</keyword>
<proteinExistence type="predicted"/>
<accession>A0A0E9LR82</accession>
<comment type="caution">
    <text evidence="1">The sequence shown here is derived from an EMBL/GenBank/DDBJ whole genome shotgun (WGS) entry which is preliminary data.</text>
</comment>
<sequence length="75" mass="8656">MHIVIRSFLDTYVSKIQSAIIINSHRLITFKKNLYRMGINIVMVKAHVSAFYINTSKKSKDMLQIRVGIISILYA</sequence>
<organism evidence="1 2">
    <name type="scientific">Geofilum rubicundum JCM 15548</name>
    <dbReference type="NCBI Taxonomy" id="1236989"/>
    <lineage>
        <taxon>Bacteria</taxon>
        <taxon>Pseudomonadati</taxon>
        <taxon>Bacteroidota</taxon>
        <taxon>Bacteroidia</taxon>
        <taxon>Marinilabiliales</taxon>
        <taxon>Marinilabiliaceae</taxon>
        <taxon>Geofilum</taxon>
    </lineage>
</organism>
<dbReference type="EMBL" id="BAZW01000095">
    <property type="protein sequence ID" value="GAO27759.1"/>
    <property type="molecule type" value="Genomic_DNA"/>
</dbReference>
<dbReference type="Proteomes" id="UP000032900">
    <property type="component" value="Unassembled WGS sequence"/>
</dbReference>
<protein>
    <submittedName>
        <fullName evidence="1">Uncharacterized protein</fullName>
    </submittedName>
</protein>
<evidence type="ECO:0000313" key="2">
    <source>
        <dbReference type="Proteomes" id="UP000032900"/>
    </source>
</evidence>
<evidence type="ECO:0000313" key="1">
    <source>
        <dbReference type="EMBL" id="GAO27759.1"/>
    </source>
</evidence>
<reference evidence="1 2" key="1">
    <citation type="journal article" date="2015" name="Microbes Environ.">
        <title>Distribution and evolution of nitrogen fixation genes in the phylum bacteroidetes.</title>
        <authorList>
            <person name="Inoue J."/>
            <person name="Oshima K."/>
            <person name="Suda W."/>
            <person name="Sakamoto M."/>
            <person name="Iino T."/>
            <person name="Noda S."/>
            <person name="Hongoh Y."/>
            <person name="Hattori M."/>
            <person name="Ohkuma M."/>
        </authorList>
    </citation>
    <scope>NUCLEOTIDE SEQUENCE [LARGE SCALE GENOMIC DNA]</scope>
    <source>
        <strain evidence="1">JCM 15548</strain>
    </source>
</reference>
<name>A0A0E9LR82_9BACT</name>
<dbReference type="AlphaFoldDB" id="A0A0E9LR82"/>